<evidence type="ECO:0000256" key="9">
    <source>
        <dbReference type="ARBA" id="ARBA00023136"/>
    </source>
</evidence>
<evidence type="ECO:0000256" key="10">
    <source>
        <dbReference type="ARBA" id="ARBA00023225"/>
    </source>
</evidence>
<dbReference type="GO" id="GO:0006935">
    <property type="term" value="P:chemotaxis"/>
    <property type="evidence" value="ECO:0007669"/>
    <property type="project" value="UniProtKB-KW"/>
</dbReference>
<keyword evidence="6" id="KW-0145">Chemotaxis</keyword>
<dbReference type="OrthoDB" id="9854738at2"/>
<keyword evidence="8" id="KW-0653">Protein transport</keyword>
<dbReference type="Pfam" id="PF02050">
    <property type="entry name" value="FliJ"/>
    <property type="match status" value="1"/>
</dbReference>
<evidence type="ECO:0000256" key="1">
    <source>
        <dbReference type="ARBA" id="ARBA00004413"/>
    </source>
</evidence>
<keyword evidence="12" id="KW-1185">Reference proteome</keyword>
<dbReference type="Gene3D" id="1.10.287.1700">
    <property type="match status" value="1"/>
</dbReference>
<dbReference type="GO" id="GO:0005886">
    <property type="term" value="C:plasma membrane"/>
    <property type="evidence" value="ECO:0007669"/>
    <property type="project" value="UniProtKB-SubCell"/>
</dbReference>
<keyword evidence="9" id="KW-0472">Membrane</keyword>
<evidence type="ECO:0000256" key="4">
    <source>
        <dbReference type="ARBA" id="ARBA00022448"/>
    </source>
</evidence>
<keyword evidence="5" id="KW-1003">Cell membrane</keyword>
<dbReference type="KEGG" id="euz:DVS28_a1172"/>
<dbReference type="RefSeq" id="WP_114590609.1">
    <property type="nucleotide sequence ID" value="NZ_CAXIBR010000087.1"/>
</dbReference>
<evidence type="ECO:0000256" key="7">
    <source>
        <dbReference type="ARBA" id="ARBA00022795"/>
    </source>
</evidence>
<sequence length="149" mass="16436">MKRFAFRLSRVQRVREIERDRARGEWARARAEQTAVEQQLDKLRADAAAEANGLGPGTVMTTADVRAAAFRASLRARAAEMATLELARAQQVTDARTAELLAANTAVDALGKLEQRHREAWETDARRHDAAVLDDVATTRSARVTGGQR</sequence>
<dbReference type="GO" id="GO:0009288">
    <property type="term" value="C:bacterial-type flagellum"/>
    <property type="evidence" value="ECO:0007669"/>
    <property type="project" value="InterPro"/>
</dbReference>
<keyword evidence="10" id="KW-1006">Bacterial flagellum protein export</keyword>
<dbReference type="AlphaFoldDB" id="A0A346XUH5"/>
<dbReference type="EMBL" id="CP031165">
    <property type="protein sequence ID" value="AXV05872.1"/>
    <property type="molecule type" value="Genomic_DNA"/>
</dbReference>
<keyword evidence="7" id="KW-1005">Bacterial flagellum biogenesis</keyword>
<evidence type="ECO:0000313" key="11">
    <source>
        <dbReference type="EMBL" id="AXV05872.1"/>
    </source>
</evidence>
<evidence type="ECO:0000256" key="5">
    <source>
        <dbReference type="ARBA" id="ARBA00022475"/>
    </source>
</evidence>
<keyword evidence="4" id="KW-0813">Transport</keyword>
<accession>A0A346XUH5</accession>
<evidence type="ECO:0000313" key="12">
    <source>
        <dbReference type="Proteomes" id="UP000264006"/>
    </source>
</evidence>
<protein>
    <recommendedName>
        <fullName evidence="3">Flagellar FliJ protein</fullName>
    </recommendedName>
</protein>
<comment type="subcellular location">
    <subcellularLocation>
        <location evidence="1">Cell membrane</location>
        <topology evidence="1">Peripheral membrane protein</topology>
        <orientation evidence="1">Cytoplasmic side</orientation>
    </subcellularLocation>
</comment>
<dbReference type="InterPro" id="IPR012823">
    <property type="entry name" value="Flagell_FliJ"/>
</dbReference>
<dbReference type="GO" id="GO:0015031">
    <property type="term" value="P:protein transport"/>
    <property type="evidence" value="ECO:0007669"/>
    <property type="project" value="UniProtKB-KW"/>
</dbReference>
<dbReference type="Proteomes" id="UP000264006">
    <property type="component" value="Chromosome"/>
</dbReference>
<dbReference type="InterPro" id="IPR053716">
    <property type="entry name" value="Flag_assembly_chemotaxis_eff"/>
</dbReference>
<evidence type="ECO:0000256" key="2">
    <source>
        <dbReference type="ARBA" id="ARBA00010004"/>
    </source>
</evidence>
<dbReference type="GO" id="GO:0044781">
    <property type="term" value="P:bacterial-type flagellum organization"/>
    <property type="evidence" value="ECO:0007669"/>
    <property type="project" value="UniProtKB-KW"/>
</dbReference>
<proteinExistence type="inferred from homology"/>
<evidence type="ECO:0000256" key="8">
    <source>
        <dbReference type="ARBA" id="ARBA00022927"/>
    </source>
</evidence>
<evidence type="ECO:0000256" key="3">
    <source>
        <dbReference type="ARBA" id="ARBA00020392"/>
    </source>
</evidence>
<comment type="similarity">
    <text evidence="2">Belongs to the FliJ family.</text>
</comment>
<name>A0A346XUH5_9ACTN</name>
<dbReference type="GO" id="GO:0071973">
    <property type="term" value="P:bacterial-type flagellum-dependent cell motility"/>
    <property type="evidence" value="ECO:0007669"/>
    <property type="project" value="InterPro"/>
</dbReference>
<gene>
    <name evidence="11" type="ORF">DVS28_a1172</name>
</gene>
<evidence type="ECO:0000256" key="6">
    <source>
        <dbReference type="ARBA" id="ARBA00022500"/>
    </source>
</evidence>
<reference evidence="11 12" key="1">
    <citation type="submission" date="2018-09" db="EMBL/GenBank/DDBJ databases">
        <title>Complete genome sequence of Euzebya sp. DY32-46 isolated from seawater of Pacific Ocean.</title>
        <authorList>
            <person name="Xu L."/>
            <person name="Wu Y.-H."/>
            <person name="Xu X.-W."/>
        </authorList>
    </citation>
    <scope>NUCLEOTIDE SEQUENCE [LARGE SCALE GENOMIC DNA]</scope>
    <source>
        <strain evidence="11 12">DY32-46</strain>
    </source>
</reference>
<organism evidence="11 12">
    <name type="scientific">Euzebya pacifica</name>
    <dbReference type="NCBI Taxonomy" id="1608957"/>
    <lineage>
        <taxon>Bacteria</taxon>
        <taxon>Bacillati</taxon>
        <taxon>Actinomycetota</taxon>
        <taxon>Nitriliruptoria</taxon>
        <taxon>Euzebyales</taxon>
    </lineage>
</organism>